<feature type="transmembrane region" description="Helical" evidence="14">
    <location>
        <begin position="361"/>
        <end position="384"/>
    </location>
</feature>
<proteinExistence type="inferred from homology"/>
<feature type="transmembrane region" description="Helical" evidence="14">
    <location>
        <begin position="475"/>
        <end position="495"/>
    </location>
</feature>
<dbReference type="Pfam" id="PF04922">
    <property type="entry name" value="DIE2_ALG10"/>
    <property type="match status" value="1"/>
</dbReference>
<dbReference type="EMBL" id="JAUIZM010000001">
    <property type="protein sequence ID" value="KAK1403577.1"/>
    <property type="molecule type" value="Genomic_DNA"/>
</dbReference>
<evidence type="ECO:0000256" key="4">
    <source>
        <dbReference type="ARBA" id="ARBA00011967"/>
    </source>
</evidence>
<feature type="transmembrane region" description="Helical" evidence="14">
    <location>
        <begin position="6"/>
        <end position="25"/>
    </location>
</feature>
<keyword evidence="9" id="KW-0256">Endoplasmic reticulum</keyword>
<feature type="transmembrane region" description="Helical" evidence="14">
    <location>
        <begin position="91"/>
        <end position="112"/>
    </location>
</feature>
<keyword evidence="11 14" id="KW-0472">Membrane</keyword>
<keyword evidence="7" id="KW-0808">Transferase</keyword>
<evidence type="ECO:0000256" key="5">
    <source>
        <dbReference type="ARBA" id="ARBA00018512"/>
    </source>
</evidence>
<evidence type="ECO:0000313" key="15">
    <source>
        <dbReference type="EMBL" id="KAK1403577.1"/>
    </source>
</evidence>
<keyword evidence="8 14" id="KW-0812">Transmembrane</keyword>
<evidence type="ECO:0000256" key="2">
    <source>
        <dbReference type="ARBA" id="ARBA00004922"/>
    </source>
</evidence>
<dbReference type="Proteomes" id="UP001237642">
    <property type="component" value="Unassembled WGS sequence"/>
</dbReference>
<gene>
    <name evidence="15" type="ORF">POM88_003182</name>
</gene>
<dbReference type="PIRSF" id="PIRSF028810">
    <property type="entry name" value="Alpha1_2_glucosyltferase_Alg10"/>
    <property type="match status" value="1"/>
</dbReference>
<feature type="transmembrane region" description="Helical" evidence="14">
    <location>
        <begin position="60"/>
        <end position="85"/>
    </location>
</feature>
<feature type="transmembrane region" description="Helical" evidence="14">
    <location>
        <begin position="124"/>
        <end position="145"/>
    </location>
</feature>
<protein>
    <recommendedName>
        <fullName evidence="5 14">Dol-P-Glc:Glc(2)Man(9)GlcNAc(2)-PP-Dol alpha-1,2-glucosyltransferase</fullName>
        <ecNumber evidence="4 14">2.4.1.256</ecNumber>
    </recommendedName>
</protein>
<dbReference type="GO" id="GO:0005789">
    <property type="term" value="C:endoplasmic reticulum membrane"/>
    <property type="evidence" value="ECO:0007669"/>
    <property type="project" value="UniProtKB-SubCell"/>
</dbReference>
<name>A0AAD8NC12_9APIA</name>
<evidence type="ECO:0000256" key="14">
    <source>
        <dbReference type="PIRNR" id="PIRNR028810"/>
    </source>
</evidence>
<comment type="pathway">
    <text evidence="2">Protein modification; protein glycosylation.</text>
</comment>
<dbReference type="GO" id="GO:0006488">
    <property type="term" value="P:dolichol-linked oligosaccharide biosynthetic process"/>
    <property type="evidence" value="ECO:0007669"/>
    <property type="project" value="UniProtKB-UniRule"/>
</dbReference>
<dbReference type="EC" id="2.4.1.256" evidence="4 14"/>
<evidence type="ECO:0000256" key="1">
    <source>
        <dbReference type="ARBA" id="ARBA00004477"/>
    </source>
</evidence>
<evidence type="ECO:0000256" key="9">
    <source>
        <dbReference type="ARBA" id="ARBA00022824"/>
    </source>
</evidence>
<comment type="subcellular location">
    <subcellularLocation>
        <location evidence="1">Endoplasmic reticulum membrane</location>
        <topology evidence="1">Multi-pass membrane protein</topology>
    </subcellularLocation>
</comment>
<comment type="function">
    <text evidence="12">Dol-P-Glc:Glc(2)Man(9)GlcNAc(2)-PP-Dol alpha-1,2-glucosyltransferase that operates in the biosynthetic pathway of dolichol-linked oligosaccharides, the glycan precursors employed in protein asparagine (N)-glycosylation. The assembly of dolichol-linked oligosaccharides begins on the cytosolic side of the endoplasmic reticulum membrane and finishes in its lumen. The sequential addition of sugars to dolichol pyrophosphate produces dolichol-linked oligosaccharides containing fourteen sugars, including two GlcNAcs, nine mannoses and three glucoses. Once assembled, the oligosaccharide is transferred from the lipid to nascent proteins by oligosaccharyltransferases. In the lumen of the endoplasmic reticulum, adds the third and last glucose residue from dolichyl phosphate glucose (Dol-P-Glc) onto the lipid-linked oligosaccharide intermediate Glc(2)Man(9)GlcNAc(2)-PP-Dol to produce Glc(3)Man(9)GlcNAc(2)-PP-Dol.</text>
</comment>
<dbReference type="PANTHER" id="PTHR12989">
    <property type="entry name" value="ALPHA-1,2-GLUCOSYLTRANSFERASE ALG10"/>
    <property type="match status" value="1"/>
</dbReference>
<evidence type="ECO:0000256" key="7">
    <source>
        <dbReference type="ARBA" id="ARBA00022679"/>
    </source>
</evidence>
<evidence type="ECO:0000256" key="11">
    <source>
        <dbReference type="ARBA" id="ARBA00023136"/>
    </source>
</evidence>
<feature type="transmembrane region" description="Helical" evidence="14">
    <location>
        <begin position="432"/>
        <end position="455"/>
    </location>
</feature>
<reference evidence="15" key="1">
    <citation type="submission" date="2023-02" db="EMBL/GenBank/DDBJ databases">
        <title>Genome of toxic invasive species Heracleum sosnowskyi carries increased number of genes despite the absence of recent whole-genome duplications.</title>
        <authorList>
            <person name="Schelkunov M."/>
            <person name="Shtratnikova V."/>
            <person name="Makarenko M."/>
            <person name="Klepikova A."/>
            <person name="Omelchenko D."/>
            <person name="Novikova G."/>
            <person name="Obukhova E."/>
            <person name="Bogdanov V."/>
            <person name="Penin A."/>
            <person name="Logacheva M."/>
        </authorList>
    </citation>
    <scope>NUCLEOTIDE SEQUENCE</scope>
    <source>
        <strain evidence="15">Hsosn_3</strain>
        <tissue evidence="15">Leaf</tissue>
    </source>
</reference>
<evidence type="ECO:0000313" key="16">
    <source>
        <dbReference type="Proteomes" id="UP001237642"/>
    </source>
</evidence>
<comment type="similarity">
    <text evidence="3 14">Belongs to the ALG10 glucosyltransferase family.</text>
</comment>
<keyword evidence="10 14" id="KW-1133">Transmembrane helix</keyword>
<evidence type="ECO:0000256" key="6">
    <source>
        <dbReference type="ARBA" id="ARBA00022676"/>
    </source>
</evidence>
<keyword evidence="16" id="KW-1185">Reference proteome</keyword>
<dbReference type="GO" id="GO:0106073">
    <property type="term" value="F:dolichyl pyrophosphate Glc2Man9GlcNAc2 alpha-1,2-glucosyltransferase activity"/>
    <property type="evidence" value="ECO:0007669"/>
    <property type="project" value="UniProtKB-UniRule"/>
</dbReference>
<evidence type="ECO:0000256" key="10">
    <source>
        <dbReference type="ARBA" id="ARBA00022989"/>
    </source>
</evidence>
<dbReference type="PANTHER" id="PTHR12989:SF10">
    <property type="entry name" value="DOL-P-GLC:GLC(2)MAN(9)GLCNAC(2)-PP-DOL ALPHA-1,2-GLUCOSYLTRANSFERASE-RELATED"/>
    <property type="match status" value="1"/>
</dbReference>
<organism evidence="15 16">
    <name type="scientific">Heracleum sosnowskyi</name>
    <dbReference type="NCBI Taxonomy" id="360622"/>
    <lineage>
        <taxon>Eukaryota</taxon>
        <taxon>Viridiplantae</taxon>
        <taxon>Streptophyta</taxon>
        <taxon>Embryophyta</taxon>
        <taxon>Tracheophyta</taxon>
        <taxon>Spermatophyta</taxon>
        <taxon>Magnoliopsida</taxon>
        <taxon>eudicotyledons</taxon>
        <taxon>Gunneridae</taxon>
        <taxon>Pentapetalae</taxon>
        <taxon>asterids</taxon>
        <taxon>campanulids</taxon>
        <taxon>Apiales</taxon>
        <taxon>Apiaceae</taxon>
        <taxon>Apioideae</taxon>
        <taxon>apioid superclade</taxon>
        <taxon>Tordylieae</taxon>
        <taxon>Tordyliinae</taxon>
        <taxon>Heracleum</taxon>
    </lineage>
</organism>
<keyword evidence="6 14" id="KW-0328">Glycosyltransferase</keyword>
<reference evidence="15" key="2">
    <citation type="submission" date="2023-05" db="EMBL/GenBank/DDBJ databases">
        <authorList>
            <person name="Schelkunov M.I."/>
        </authorList>
    </citation>
    <scope>NUCLEOTIDE SEQUENCE</scope>
    <source>
        <strain evidence="15">Hsosn_3</strain>
        <tissue evidence="15">Leaf</tissue>
    </source>
</reference>
<dbReference type="InterPro" id="IPR016900">
    <property type="entry name" value="Alg10"/>
</dbReference>
<evidence type="ECO:0000256" key="13">
    <source>
        <dbReference type="ARBA" id="ARBA00048064"/>
    </source>
</evidence>
<feature type="transmembrane region" description="Helical" evidence="14">
    <location>
        <begin position="283"/>
        <end position="304"/>
    </location>
</feature>
<evidence type="ECO:0000256" key="12">
    <source>
        <dbReference type="ARBA" id="ARBA00044727"/>
    </source>
</evidence>
<comment type="catalytic activity">
    <reaction evidence="13">
        <text>an alpha-D-Glc-(1-&gt;3)-alpha-D-Glc-(1-&gt;3)-alpha-D-Man-(1-&gt;2)-alpha-D-Man-(1-&gt;2)-alpha-D-Man-(1-&gt;3)-[alpha-D-Man-(1-&gt;2)-alpha-D-Man-(1-&gt;3)-[alpha-D-Man-(1-&gt;2)-alpha-D-Man-(1-&gt;6)]-alpha-D-Man-(1-&gt;6)]-beta-D-Man-(1-&gt;4)-beta-D-GlcNAc-(1-&gt;4)-alpha-D-GlcNAc-diphospho-di-trans,poly-cis-dolichol + a di-trans,poly-cis-dolichyl beta-D-glucosyl phosphate = a alpha-D-Glc-(1-&gt;2)-alpha-D-Glc-(1-&gt;3)-alpha-D-Glc-(1-&gt;3)-alpha-D-Man-(1-&gt;2)-alpha-D-Man-(1-&gt;2)-alpha-D-Man-(1-&gt;3)-[alpha-D-Man-(1-&gt;2)-alpha-D-Man-(1-&gt;3)-[alpha-D-Man-(1-&gt;2)-alpha-D-Man-(1-&gt;6)]-alpha-D-Man-(1-&gt;6)]-beta-D-Man-(1-&gt;4)-beta-D-GlcNAc-(1-&gt;4)-alpha-D-GlcNAc-diphospho-di-trans,poly-cis-dolichol + a di-trans,poly-cis-dolichyl phosphate + H(+)</text>
        <dbReference type="Rhea" id="RHEA:29543"/>
        <dbReference type="Rhea" id="RHEA-COMP:19498"/>
        <dbReference type="Rhea" id="RHEA-COMP:19502"/>
        <dbReference type="Rhea" id="RHEA-COMP:19512"/>
        <dbReference type="Rhea" id="RHEA-COMP:19522"/>
        <dbReference type="ChEBI" id="CHEBI:15378"/>
        <dbReference type="ChEBI" id="CHEBI:57525"/>
        <dbReference type="ChEBI" id="CHEBI:57683"/>
        <dbReference type="ChEBI" id="CHEBI:132522"/>
        <dbReference type="ChEBI" id="CHEBI:132523"/>
        <dbReference type="EC" id="2.4.1.256"/>
    </reaction>
    <physiologicalReaction direction="left-to-right" evidence="13">
        <dbReference type="Rhea" id="RHEA:29544"/>
    </physiologicalReaction>
</comment>
<feature type="transmembrane region" description="Helical" evidence="14">
    <location>
        <begin position="165"/>
        <end position="196"/>
    </location>
</feature>
<accession>A0AAD8NC12</accession>
<sequence length="511" mass="58773">MGRLAVAAIVSSWVIPISILVNRIVPDPYMDEIFHVPQAQQYCKGNFSSWDPMITTPPGLYFLSLAHVASFYPGMLCIQAVPSYFDACSTVALRSTNAVLAVICSIVVYEIISQLRPELDKRRVTLYTVVLALYPLHWFFTYLYYTDVASLTAVLASYLLCTKKNYTLSAMLGALAVLVRQTNIVWILFVACTGIIEYTQRVRKDKHCEQLDDCSVLDHKDGQLALGKAAVTGSNLRRRRLSNIEDSSDHLTPRNNSSSSYSSDLIDEIKETLVTSWYIKWRLLLLFSPYVMLLVAFFGFVYWNGSIVLGAKEAHAVSPHFAQLMYFGLISALFMVPVHFTSSQTAVLFQSLRKSRVMGVVLWFMGLTTAFLSVHYFSIAHPYLLADNRHYTFYLWRKIIKIHWSTKYLMVPLYVYSWFSIFSTLAKFQKKVWVLVYFLACAAVLIPSPLIEFRYYTIPFFFLILHSHVSSDRNWVLMCILYAVINIFTMAMFLYKPFSWHHEAGIQRFIW</sequence>
<feature type="transmembrane region" description="Helical" evidence="14">
    <location>
        <begin position="404"/>
        <end position="425"/>
    </location>
</feature>
<feature type="transmembrane region" description="Helical" evidence="14">
    <location>
        <begin position="324"/>
        <end position="349"/>
    </location>
</feature>
<evidence type="ECO:0000256" key="3">
    <source>
        <dbReference type="ARBA" id="ARBA00010600"/>
    </source>
</evidence>
<dbReference type="AlphaFoldDB" id="A0AAD8NC12"/>
<comment type="caution">
    <text evidence="15">The sequence shown here is derived from an EMBL/GenBank/DDBJ whole genome shotgun (WGS) entry which is preliminary data.</text>
</comment>
<evidence type="ECO:0000256" key="8">
    <source>
        <dbReference type="ARBA" id="ARBA00022692"/>
    </source>
</evidence>